<evidence type="ECO:0000313" key="3">
    <source>
        <dbReference type="Proteomes" id="UP001221757"/>
    </source>
</evidence>
<feature type="region of interest" description="Disordered" evidence="1">
    <location>
        <begin position="1"/>
        <end position="28"/>
    </location>
</feature>
<dbReference type="AlphaFoldDB" id="A0AAD7D3H4"/>
<reference evidence="2" key="1">
    <citation type="submission" date="2023-03" db="EMBL/GenBank/DDBJ databases">
        <title>Massive genome expansion in bonnet fungi (Mycena s.s.) driven by repeated elements and novel gene families across ecological guilds.</title>
        <authorList>
            <consortium name="Lawrence Berkeley National Laboratory"/>
            <person name="Harder C.B."/>
            <person name="Miyauchi S."/>
            <person name="Viragh M."/>
            <person name="Kuo A."/>
            <person name="Thoen E."/>
            <person name="Andreopoulos B."/>
            <person name="Lu D."/>
            <person name="Skrede I."/>
            <person name="Drula E."/>
            <person name="Henrissat B."/>
            <person name="Morin E."/>
            <person name="Kohler A."/>
            <person name="Barry K."/>
            <person name="LaButti K."/>
            <person name="Morin E."/>
            <person name="Salamov A."/>
            <person name="Lipzen A."/>
            <person name="Mereny Z."/>
            <person name="Hegedus B."/>
            <person name="Baldrian P."/>
            <person name="Stursova M."/>
            <person name="Weitz H."/>
            <person name="Taylor A."/>
            <person name="Grigoriev I.V."/>
            <person name="Nagy L.G."/>
            <person name="Martin F."/>
            <person name="Kauserud H."/>
        </authorList>
    </citation>
    <scope>NUCLEOTIDE SEQUENCE</scope>
    <source>
        <strain evidence="2">CBHHK067</strain>
    </source>
</reference>
<sequence>MSLPHPNFPKSRCSSEVAGPQMRRTHSDVELPPDLERGIFETTAVLYPKAIPRLLRLLRVARCVLAWKVIIAKSLFTAHVLSRIEPLLYTSIRISVFDSIRPLAANMLRLIPTKSADFFPSAVKHMKLISYDPEAKFDVKSINAWSNAELKTALAACTGVKYLLLLDLASPPILPMIANMRLMRITMIAMHSHLDFTQPVFQNVNHLIIGASESPTIQNIPFHADWQQWPVIFRLPALTHLGLARSTSYTPSSPLYRAS</sequence>
<name>A0AAD7D3H4_MYCRO</name>
<keyword evidence="3" id="KW-1185">Reference proteome</keyword>
<protein>
    <submittedName>
        <fullName evidence="2">Uncharacterized protein</fullName>
    </submittedName>
</protein>
<organism evidence="2 3">
    <name type="scientific">Mycena rosella</name>
    <name type="common">Pink bonnet</name>
    <name type="synonym">Agaricus rosellus</name>
    <dbReference type="NCBI Taxonomy" id="1033263"/>
    <lineage>
        <taxon>Eukaryota</taxon>
        <taxon>Fungi</taxon>
        <taxon>Dikarya</taxon>
        <taxon>Basidiomycota</taxon>
        <taxon>Agaricomycotina</taxon>
        <taxon>Agaricomycetes</taxon>
        <taxon>Agaricomycetidae</taxon>
        <taxon>Agaricales</taxon>
        <taxon>Marasmiineae</taxon>
        <taxon>Mycenaceae</taxon>
        <taxon>Mycena</taxon>
    </lineage>
</organism>
<comment type="caution">
    <text evidence="2">The sequence shown here is derived from an EMBL/GenBank/DDBJ whole genome shotgun (WGS) entry which is preliminary data.</text>
</comment>
<accession>A0AAD7D3H4</accession>
<dbReference type="EMBL" id="JARKIE010000141">
    <property type="protein sequence ID" value="KAJ7677194.1"/>
    <property type="molecule type" value="Genomic_DNA"/>
</dbReference>
<gene>
    <name evidence="2" type="ORF">B0H17DRAFT_123132</name>
</gene>
<evidence type="ECO:0000313" key="2">
    <source>
        <dbReference type="EMBL" id="KAJ7677194.1"/>
    </source>
</evidence>
<proteinExistence type="predicted"/>
<evidence type="ECO:0000256" key="1">
    <source>
        <dbReference type="SAM" id="MobiDB-lite"/>
    </source>
</evidence>
<dbReference type="Proteomes" id="UP001221757">
    <property type="component" value="Unassembled WGS sequence"/>
</dbReference>